<dbReference type="InterPro" id="IPR019540">
    <property type="entry name" value="PtdIno-glycan_biosynth_class_S"/>
</dbReference>
<dbReference type="EMBL" id="OZ004258">
    <property type="protein sequence ID" value="CAK7913824.1"/>
    <property type="molecule type" value="Genomic_DNA"/>
</dbReference>
<keyword evidence="1" id="KW-0732">Signal</keyword>
<name>A0ABP0EK56_9ASCO</name>
<dbReference type="Proteomes" id="UP001497600">
    <property type="component" value="Chromosome F"/>
</dbReference>
<proteinExistence type="predicted"/>
<evidence type="ECO:0000313" key="2">
    <source>
        <dbReference type="EMBL" id="CAK7913824.1"/>
    </source>
</evidence>
<organism evidence="2 3">
    <name type="scientific">[Candida] anglica</name>
    <dbReference type="NCBI Taxonomy" id="148631"/>
    <lineage>
        <taxon>Eukaryota</taxon>
        <taxon>Fungi</taxon>
        <taxon>Dikarya</taxon>
        <taxon>Ascomycota</taxon>
        <taxon>Saccharomycotina</taxon>
        <taxon>Pichiomycetes</taxon>
        <taxon>Debaryomycetaceae</taxon>
        <taxon>Kurtzmaniella</taxon>
    </lineage>
</organism>
<reference evidence="2 3" key="1">
    <citation type="submission" date="2024-01" db="EMBL/GenBank/DDBJ databases">
        <authorList>
            <consortium name="Genoscope - CEA"/>
            <person name="William W."/>
        </authorList>
    </citation>
    <scope>NUCLEOTIDE SEQUENCE [LARGE SCALE GENOMIC DNA]</scope>
    <source>
        <strain evidence="2 3">29B2s-10</strain>
    </source>
</reference>
<feature type="chain" id="PRO_5045477958" evidence="1">
    <location>
        <begin position="27"/>
        <end position="389"/>
    </location>
</feature>
<evidence type="ECO:0000256" key="1">
    <source>
        <dbReference type="SAM" id="SignalP"/>
    </source>
</evidence>
<evidence type="ECO:0000313" key="3">
    <source>
        <dbReference type="Proteomes" id="UP001497600"/>
    </source>
</evidence>
<protein>
    <submittedName>
        <fullName evidence="2">Uncharacterized protein</fullName>
    </submittedName>
</protein>
<dbReference type="Pfam" id="PF10510">
    <property type="entry name" value="PIG-S"/>
    <property type="match status" value="1"/>
</dbReference>
<feature type="signal peptide" evidence="1">
    <location>
        <begin position="1"/>
        <end position="26"/>
    </location>
</feature>
<gene>
    <name evidence="2" type="ORF">CAAN4_F13520</name>
</gene>
<keyword evidence="3" id="KW-1185">Reference proteome</keyword>
<accession>A0ABP0EK56</accession>
<sequence length="389" mass="44912">MSIPFIFRYFLLLAVLIYGLLKRGSSDYPLFSYVSSPFSFVVSNTTAIHPPVLHLPVHVRFGDEGYNFPDLIKAAQIQLDAELTNLAVKNWTVDLVDELENSRSQVDQQLHIHSDMSVLQRNIQGKVQKSQDIGANNEYSLLIIRSNELSVGVDPEFYRAYLFYTIESVHSNDLPFYIAQTVLYPFLGTEIELFESDCKDIELQQNDLTVQFSNYPGMMMTESSEFLDWGKALDKRFTPFQTAINDYVNISVKVVEYEQIDSNSAADYTFICTQDETINYPRVACYEDLLDFINQSVLKIEQSLKIPANPNNNLRLKLQMMKRCLIMKKYKNRTDSEKLLNPGRKQPTYWDKLYKDDILSEGSEIQENKAKDIHLYILLLVSVATWCIM</sequence>